<dbReference type="Proteomes" id="UP000298438">
    <property type="component" value="Unassembled WGS sequence"/>
</dbReference>
<gene>
    <name evidence="2" type="ORF">E4L96_15935</name>
</gene>
<dbReference type="RefSeq" id="WP_135208203.1">
    <property type="nucleotide sequence ID" value="NZ_SPVF01000204.1"/>
</dbReference>
<dbReference type="EMBL" id="SPVF01000204">
    <property type="protein sequence ID" value="TFW16723.1"/>
    <property type="molecule type" value="Genomic_DNA"/>
</dbReference>
<sequence length="247" mass="24890">MINPQMPNMPGAGVVTDTLDFVKNLWGSMGVPGAAAMATPTLSVDDLDKKITDLKAVEAWLNVNMAMVRGTIQALEVQRGTIATIKAMSEAMAQAMAQPASADKAPFGSAFFGQGKPASDSGGAQQAASSDTAAGARAETGSGTAGDGTAAGAQPGAAFTSAAAWWNVLQDQFKQAVSTAMSPDAASKFTQAATDAANASSELSKSMAQTMSGAAMKAAAPEESASKKPSGKQAAKPRNGKSKPQDE</sequence>
<feature type="compositionally biased region" description="Low complexity" evidence="1">
    <location>
        <begin position="118"/>
        <end position="153"/>
    </location>
</feature>
<dbReference type="NCBIfam" id="NF043076">
    <property type="entry name" value="PHA_gran_PhaM"/>
    <property type="match status" value="1"/>
</dbReference>
<dbReference type="OrthoDB" id="8566581at2"/>
<evidence type="ECO:0000256" key="1">
    <source>
        <dbReference type="SAM" id="MobiDB-lite"/>
    </source>
</evidence>
<comment type="caution">
    <text evidence="2">The sequence shown here is derived from an EMBL/GenBank/DDBJ whole genome shotgun (WGS) entry which is preliminary data.</text>
</comment>
<reference evidence="2 3" key="1">
    <citation type="submission" date="2019-03" db="EMBL/GenBank/DDBJ databases">
        <title>Draft Genome Sequence of Massilia arenosa sp. nov., a Novel Massilia Species Isolated from a Sandy-loam Maize Soil.</title>
        <authorList>
            <person name="Raths R."/>
            <person name="Peta V."/>
            <person name="Bucking H."/>
        </authorList>
    </citation>
    <scope>NUCLEOTIDE SEQUENCE [LARGE SCALE GENOMIC DNA]</scope>
    <source>
        <strain evidence="2 3">MC02</strain>
    </source>
</reference>
<feature type="compositionally biased region" description="Polar residues" evidence="1">
    <location>
        <begin position="199"/>
        <end position="210"/>
    </location>
</feature>
<proteinExistence type="predicted"/>
<protein>
    <submittedName>
        <fullName evidence="2">Uncharacterized protein</fullName>
    </submittedName>
</protein>
<keyword evidence="3" id="KW-1185">Reference proteome</keyword>
<name>A0A4Y9S691_9BURK</name>
<dbReference type="InterPro" id="IPR050026">
    <property type="entry name" value="PHA_gran_PhaM_N"/>
</dbReference>
<feature type="region of interest" description="Disordered" evidence="1">
    <location>
        <begin position="199"/>
        <end position="247"/>
    </location>
</feature>
<accession>A0A4Y9S691</accession>
<evidence type="ECO:0000313" key="3">
    <source>
        <dbReference type="Proteomes" id="UP000298438"/>
    </source>
</evidence>
<organism evidence="2 3">
    <name type="scientific">Zemynaea arenosa</name>
    <dbReference type="NCBI Taxonomy" id="2561931"/>
    <lineage>
        <taxon>Bacteria</taxon>
        <taxon>Pseudomonadati</taxon>
        <taxon>Pseudomonadota</taxon>
        <taxon>Betaproteobacteria</taxon>
        <taxon>Burkholderiales</taxon>
        <taxon>Oxalobacteraceae</taxon>
        <taxon>Telluria group</taxon>
        <taxon>Zemynaea</taxon>
    </lineage>
</organism>
<evidence type="ECO:0000313" key="2">
    <source>
        <dbReference type="EMBL" id="TFW16723.1"/>
    </source>
</evidence>
<dbReference type="AlphaFoldDB" id="A0A4Y9S691"/>
<feature type="region of interest" description="Disordered" evidence="1">
    <location>
        <begin position="108"/>
        <end position="153"/>
    </location>
</feature>
<feature type="compositionally biased region" description="Low complexity" evidence="1">
    <location>
        <begin position="211"/>
        <end position="223"/>
    </location>
</feature>